<evidence type="ECO:0000313" key="1">
    <source>
        <dbReference type="EMBL" id="KAJ9599211.1"/>
    </source>
</evidence>
<keyword evidence="2" id="KW-1185">Reference proteome</keyword>
<proteinExistence type="predicted"/>
<feature type="non-terminal residue" evidence="1">
    <location>
        <position position="64"/>
    </location>
</feature>
<feature type="non-terminal residue" evidence="1">
    <location>
        <position position="1"/>
    </location>
</feature>
<dbReference type="EMBL" id="JASPKZ010000827">
    <property type="protein sequence ID" value="KAJ9599211.1"/>
    <property type="molecule type" value="Genomic_DNA"/>
</dbReference>
<reference evidence="1" key="2">
    <citation type="submission" date="2023-05" db="EMBL/GenBank/DDBJ databases">
        <authorList>
            <person name="Fouks B."/>
        </authorList>
    </citation>
    <scope>NUCLEOTIDE SEQUENCE</scope>
    <source>
        <strain evidence="1">Stay&amp;Tobe</strain>
        <tissue evidence="1">Testes</tissue>
    </source>
</reference>
<gene>
    <name evidence="1" type="ORF">L9F63_010295</name>
</gene>
<accession>A0AAD8AHJ5</accession>
<reference evidence="1" key="1">
    <citation type="journal article" date="2023" name="IScience">
        <title>Live-bearing cockroach genome reveals convergent evolutionary mechanisms linked to viviparity in insects and beyond.</title>
        <authorList>
            <person name="Fouks B."/>
            <person name="Harrison M.C."/>
            <person name="Mikhailova A.A."/>
            <person name="Marchal E."/>
            <person name="English S."/>
            <person name="Carruthers M."/>
            <person name="Jennings E.C."/>
            <person name="Chiamaka E.L."/>
            <person name="Frigard R.A."/>
            <person name="Pippel M."/>
            <person name="Attardo G.M."/>
            <person name="Benoit J.B."/>
            <person name="Bornberg-Bauer E."/>
            <person name="Tobe S.S."/>
        </authorList>
    </citation>
    <scope>NUCLEOTIDE SEQUENCE</scope>
    <source>
        <strain evidence="1">Stay&amp;Tobe</strain>
    </source>
</reference>
<sequence>KAERDQIQNKIDIVISIIDLIKTDHMLRARSPGISECFMLLKVNALTFKALRLKRPINIIITKA</sequence>
<comment type="caution">
    <text evidence="1">The sequence shown here is derived from an EMBL/GenBank/DDBJ whole genome shotgun (WGS) entry which is preliminary data.</text>
</comment>
<protein>
    <submittedName>
        <fullName evidence="1">Uncharacterized protein</fullName>
    </submittedName>
</protein>
<organism evidence="1 2">
    <name type="scientific">Diploptera punctata</name>
    <name type="common">Pacific beetle cockroach</name>
    <dbReference type="NCBI Taxonomy" id="6984"/>
    <lineage>
        <taxon>Eukaryota</taxon>
        <taxon>Metazoa</taxon>
        <taxon>Ecdysozoa</taxon>
        <taxon>Arthropoda</taxon>
        <taxon>Hexapoda</taxon>
        <taxon>Insecta</taxon>
        <taxon>Pterygota</taxon>
        <taxon>Neoptera</taxon>
        <taxon>Polyneoptera</taxon>
        <taxon>Dictyoptera</taxon>
        <taxon>Blattodea</taxon>
        <taxon>Blaberoidea</taxon>
        <taxon>Blaberidae</taxon>
        <taxon>Diplopterinae</taxon>
        <taxon>Diploptera</taxon>
    </lineage>
</organism>
<evidence type="ECO:0000313" key="2">
    <source>
        <dbReference type="Proteomes" id="UP001233999"/>
    </source>
</evidence>
<name>A0AAD8AHJ5_DIPPU</name>
<dbReference type="AlphaFoldDB" id="A0AAD8AHJ5"/>
<dbReference type="Proteomes" id="UP001233999">
    <property type="component" value="Unassembled WGS sequence"/>
</dbReference>